<dbReference type="SMART" id="SM01198">
    <property type="entry name" value="FBA"/>
    <property type="match status" value="1"/>
</dbReference>
<dbReference type="Ensembl" id="ENSSMRT00000024938.1">
    <property type="protein sequence ID" value="ENSSMRP00000021277.1"/>
    <property type="gene ID" value="ENSSMRG00000016567.1"/>
</dbReference>
<dbReference type="Pfam" id="PF04300">
    <property type="entry name" value="FBA"/>
    <property type="match status" value="1"/>
</dbReference>
<dbReference type="FunFam" id="2.60.120.260:FF:000012">
    <property type="entry name" value="F-box only protein 2"/>
    <property type="match status" value="1"/>
</dbReference>
<dbReference type="PANTHER" id="PTHR12125:SF1">
    <property type="entry name" value="F-BOX ONLY PROTEIN 50"/>
    <property type="match status" value="1"/>
</dbReference>
<dbReference type="Proteomes" id="UP000694421">
    <property type="component" value="Unplaced"/>
</dbReference>
<dbReference type="GeneTree" id="ENSGT00940000161313"/>
<evidence type="ECO:0000313" key="4">
    <source>
        <dbReference type="Proteomes" id="UP000694421"/>
    </source>
</evidence>
<dbReference type="OMA" id="QQFEGAW"/>
<dbReference type="InterPro" id="IPR007397">
    <property type="entry name" value="F-box-assoc_dom"/>
</dbReference>
<feature type="region of interest" description="Disordered" evidence="1">
    <location>
        <begin position="1"/>
        <end position="23"/>
    </location>
</feature>
<evidence type="ECO:0000313" key="3">
    <source>
        <dbReference type="Ensembl" id="ENSSMRP00000021277.1"/>
    </source>
</evidence>
<dbReference type="Gene3D" id="2.60.120.260">
    <property type="entry name" value="Galactose-binding domain-like"/>
    <property type="match status" value="1"/>
</dbReference>
<dbReference type="GO" id="GO:0006516">
    <property type="term" value="P:glycoprotein catabolic process"/>
    <property type="evidence" value="ECO:0007669"/>
    <property type="project" value="TreeGrafter"/>
</dbReference>
<evidence type="ECO:0000256" key="1">
    <source>
        <dbReference type="SAM" id="MobiDB-lite"/>
    </source>
</evidence>
<dbReference type="GO" id="GO:0005829">
    <property type="term" value="C:cytosol"/>
    <property type="evidence" value="ECO:0007669"/>
    <property type="project" value="Ensembl"/>
</dbReference>
<protein>
    <submittedName>
        <fullName evidence="3">NCCRP1, F-box associated domain containing</fullName>
    </submittedName>
</protein>
<reference evidence="3" key="2">
    <citation type="submission" date="2025-09" db="UniProtKB">
        <authorList>
            <consortium name="Ensembl"/>
        </authorList>
    </citation>
    <scope>IDENTIFICATION</scope>
</reference>
<name>A0A8D0DSU8_SALMN</name>
<proteinExistence type="predicted"/>
<dbReference type="PANTHER" id="PTHR12125">
    <property type="entry name" value="F-BOX ONLY PROTEIN 6-LIKE PROTEIN"/>
    <property type="match status" value="1"/>
</dbReference>
<dbReference type="GO" id="GO:0036503">
    <property type="term" value="P:ERAD pathway"/>
    <property type="evidence" value="ECO:0007669"/>
    <property type="project" value="TreeGrafter"/>
</dbReference>
<accession>A0A8D0DSU8</accession>
<dbReference type="AlphaFoldDB" id="A0A8D0DSU8"/>
<dbReference type="GO" id="GO:0061630">
    <property type="term" value="F:ubiquitin protein ligase activity"/>
    <property type="evidence" value="ECO:0007669"/>
    <property type="project" value="TreeGrafter"/>
</dbReference>
<organism evidence="3 4">
    <name type="scientific">Salvator merianae</name>
    <name type="common">Argentine black and white tegu</name>
    <name type="synonym">Tupinambis merianae</name>
    <dbReference type="NCBI Taxonomy" id="96440"/>
    <lineage>
        <taxon>Eukaryota</taxon>
        <taxon>Metazoa</taxon>
        <taxon>Chordata</taxon>
        <taxon>Craniata</taxon>
        <taxon>Vertebrata</taxon>
        <taxon>Euteleostomi</taxon>
        <taxon>Lepidosauria</taxon>
        <taxon>Squamata</taxon>
        <taxon>Bifurcata</taxon>
        <taxon>Unidentata</taxon>
        <taxon>Episquamata</taxon>
        <taxon>Laterata</taxon>
        <taxon>Teiioidea</taxon>
        <taxon>Teiidae</taxon>
        <taxon>Salvator</taxon>
    </lineage>
</organism>
<feature type="domain" description="FBA" evidence="2">
    <location>
        <begin position="77"/>
        <end position="251"/>
    </location>
</feature>
<sequence length="253" mass="27927">MPKRRGLAARASQGRGHHAAGPARVFKRCKAPAGIWLPPVRSMASPPPPPAWQQRLEARWGLARRGVPLPKEEPIGSALLDPKPFERNLLQNPNPEGRRGVYTGPGAWRLTWASLGLAGSGFTCPSALPSWCVKQQWIDLLAEGLWEEMLDFYQPNITVMDWYENSGLASSVYELHARLLGSNKAKVITVFPRDVNSPALATPVLLQVSHVFGHYGPGVRHVHFLHKTKDVETPAGFLRTRATDSSVSVQLRD</sequence>
<dbReference type="InterPro" id="IPR039752">
    <property type="entry name" value="F-box_only"/>
</dbReference>
<dbReference type="PROSITE" id="PS51114">
    <property type="entry name" value="FBA"/>
    <property type="match status" value="1"/>
</dbReference>
<dbReference type="GO" id="GO:0031146">
    <property type="term" value="P:SCF-dependent proteasomal ubiquitin-dependent protein catabolic process"/>
    <property type="evidence" value="ECO:0007669"/>
    <property type="project" value="TreeGrafter"/>
</dbReference>
<evidence type="ECO:0000259" key="2">
    <source>
        <dbReference type="PROSITE" id="PS51114"/>
    </source>
</evidence>
<dbReference type="GO" id="GO:0008284">
    <property type="term" value="P:positive regulation of cell population proliferation"/>
    <property type="evidence" value="ECO:0007669"/>
    <property type="project" value="Ensembl"/>
</dbReference>
<dbReference type="InterPro" id="IPR008979">
    <property type="entry name" value="Galactose-bd-like_sf"/>
</dbReference>
<reference evidence="3" key="1">
    <citation type="submission" date="2025-08" db="UniProtKB">
        <authorList>
            <consortium name="Ensembl"/>
        </authorList>
    </citation>
    <scope>IDENTIFICATION</scope>
</reference>
<dbReference type="SUPFAM" id="SSF49785">
    <property type="entry name" value="Galactose-binding domain-like"/>
    <property type="match status" value="1"/>
</dbReference>
<keyword evidence="4" id="KW-1185">Reference proteome</keyword>
<dbReference type="GO" id="GO:0019005">
    <property type="term" value="C:SCF ubiquitin ligase complex"/>
    <property type="evidence" value="ECO:0007669"/>
    <property type="project" value="TreeGrafter"/>
</dbReference>